<evidence type="ECO:0000256" key="2">
    <source>
        <dbReference type="PROSITE-ProRule" id="PRU00103"/>
    </source>
</evidence>
<evidence type="ECO:0000313" key="5">
    <source>
        <dbReference type="Proteomes" id="UP000593567"/>
    </source>
</evidence>
<dbReference type="Proteomes" id="UP000593567">
    <property type="component" value="Unassembled WGS sequence"/>
</dbReference>
<gene>
    <name evidence="4" type="ORF">EB796_002448</name>
</gene>
<dbReference type="InterPro" id="IPR021133">
    <property type="entry name" value="HEAT_type_2"/>
</dbReference>
<dbReference type="SUPFAM" id="SSF48371">
    <property type="entry name" value="ARM repeat"/>
    <property type="match status" value="1"/>
</dbReference>
<evidence type="ECO:0000256" key="3">
    <source>
        <dbReference type="SAM" id="MobiDB-lite"/>
    </source>
</evidence>
<keyword evidence="5" id="KW-1185">Reference proteome</keyword>
<keyword evidence="1" id="KW-0677">Repeat</keyword>
<feature type="region of interest" description="Disordered" evidence="3">
    <location>
        <begin position="506"/>
        <end position="530"/>
    </location>
</feature>
<dbReference type="PANTHER" id="PTHR10648:SF1">
    <property type="entry name" value="SERINE_THREONINE-PROTEIN PHOSPHATASE 4 REGULATORY SUBUNIT 1"/>
    <property type="match status" value="1"/>
</dbReference>
<evidence type="ECO:0000256" key="1">
    <source>
        <dbReference type="ARBA" id="ARBA00022737"/>
    </source>
</evidence>
<proteinExistence type="predicted"/>
<evidence type="ECO:0008006" key="6">
    <source>
        <dbReference type="Google" id="ProtNLM"/>
    </source>
</evidence>
<comment type="caution">
    <text evidence="4">The sequence shown here is derived from an EMBL/GenBank/DDBJ whole genome shotgun (WGS) entry which is preliminary data.</text>
</comment>
<feature type="region of interest" description="Disordered" evidence="3">
    <location>
        <begin position="421"/>
        <end position="479"/>
    </location>
</feature>
<organism evidence="4 5">
    <name type="scientific">Bugula neritina</name>
    <name type="common">Brown bryozoan</name>
    <name type="synonym">Sertularia neritina</name>
    <dbReference type="NCBI Taxonomy" id="10212"/>
    <lineage>
        <taxon>Eukaryota</taxon>
        <taxon>Metazoa</taxon>
        <taxon>Spiralia</taxon>
        <taxon>Lophotrochozoa</taxon>
        <taxon>Bryozoa</taxon>
        <taxon>Gymnolaemata</taxon>
        <taxon>Cheilostomatida</taxon>
        <taxon>Flustrina</taxon>
        <taxon>Buguloidea</taxon>
        <taxon>Bugulidae</taxon>
        <taxon>Bugula</taxon>
    </lineage>
</organism>
<feature type="compositionally biased region" description="Polar residues" evidence="3">
    <location>
        <begin position="510"/>
        <end position="530"/>
    </location>
</feature>
<dbReference type="GO" id="GO:0005737">
    <property type="term" value="C:cytoplasm"/>
    <property type="evidence" value="ECO:0007669"/>
    <property type="project" value="TreeGrafter"/>
</dbReference>
<protein>
    <recommendedName>
        <fullName evidence="6">PPP4R1</fullName>
    </recommendedName>
</protein>
<dbReference type="OrthoDB" id="340346at2759"/>
<dbReference type="GO" id="GO:0019888">
    <property type="term" value="F:protein phosphatase regulator activity"/>
    <property type="evidence" value="ECO:0007669"/>
    <property type="project" value="TreeGrafter"/>
</dbReference>
<dbReference type="InterPro" id="IPR051023">
    <property type="entry name" value="PP2A_Regulatory_Subunit_A"/>
</dbReference>
<feature type="region of interest" description="Disordered" evidence="3">
    <location>
        <begin position="355"/>
        <end position="409"/>
    </location>
</feature>
<dbReference type="PANTHER" id="PTHR10648">
    <property type="entry name" value="SERINE/THREONINE-PROTEIN PHOSPHATASE PP2A 65 KDA REGULATORY SUBUNIT"/>
    <property type="match status" value="1"/>
</dbReference>
<dbReference type="InterPro" id="IPR016024">
    <property type="entry name" value="ARM-type_fold"/>
</dbReference>
<sequence length="784" mass="86608">MSVTIGHREIPFADYGDDDSGLNYLITDSDYFNGADEEYGFEEVETQETIIPIDKLEQYALSDNSYTRQLVASGLLEALRNANEANDRAVVFETLCKLTQDEEPSVRAEIVDHIPHISDYCYSHSSEVPGLTEALSSAILPSLVRCLHDNDNQVRKTAQSALIILLENRMIDQVDIEELICPVLMGLFFPETMPEEHRAEAISLMVRVSSLVNHNVVENMFLPKFCELCSESMFHIRKVCATSIGEMCRVAGPELAEKFLLPKFFNLCEDGIWGVRKACTECFMEVSNSLSPNARKTELAQLYASLLCDQSRWVRMSAFQALGPFISTFANPNTTGLYFDEDGILRVQQPAPVEGQQKGLVPTAPVESATSPAETVASSDPVGGQEVTSTDKDVHTSSNSSGNKLEHSTSELQAATVFCSETDSNSQPVTQLTNTEEKTSLGKESGSDNANVSKEVTFEQPSSGGQLQQPAVGESEPNKVDEFGSFKYWREPVPTLDLDSILQEVRQQDDSNSAAVTSEDPSQQQKSALRTTEENLKALATSLEDGIPISTGNAIQAQQQSSSQVSTFVFGPSSSPVSAGTFTAMPPPTTYASILTGNSLTATAKRNKKLSGESSGYESSGSLWELMAKQQDIIPHLLLENYLSMTDPSRAQTVDTDIAQHCAYSLPAVAYTLGKENWKCLRSLYETLVSDMQWKVRRTLAFSIHELAIILGSELTHSDLIPIFDDFIKDLDEVRVGVLSHLSDFLKLLNKESRRSYLPKIKEFLETDNNRVWRTRLDLAMYVL</sequence>
<dbReference type="PROSITE" id="PS50077">
    <property type="entry name" value="HEAT_REPEAT"/>
    <property type="match status" value="3"/>
</dbReference>
<feature type="repeat" description="HEAT" evidence="2">
    <location>
        <begin position="260"/>
        <end position="298"/>
    </location>
</feature>
<feature type="compositionally biased region" description="Polar residues" evidence="3">
    <location>
        <begin position="447"/>
        <end position="469"/>
    </location>
</feature>
<reference evidence="4" key="1">
    <citation type="submission" date="2020-06" db="EMBL/GenBank/DDBJ databases">
        <title>Draft genome of Bugula neritina, a colonial animal packing powerful symbionts and potential medicines.</title>
        <authorList>
            <person name="Rayko M."/>
        </authorList>
    </citation>
    <scope>NUCLEOTIDE SEQUENCE [LARGE SCALE GENOMIC DNA]</scope>
    <source>
        <strain evidence="4">Kwan_BN1</strain>
    </source>
</reference>
<feature type="compositionally biased region" description="Polar residues" evidence="3">
    <location>
        <begin position="421"/>
        <end position="434"/>
    </location>
</feature>
<name>A0A7J7KM77_BUGNE</name>
<accession>A0A7J7KM77</accession>
<dbReference type="Gene3D" id="1.25.10.10">
    <property type="entry name" value="Leucine-rich Repeat Variant"/>
    <property type="match status" value="3"/>
</dbReference>
<feature type="repeat" description="HEAT" evidence="2">
    <location>
        <begin position="681"/>
        <end position="719"/>
    </location>
</feature>
<dbReference type="Pfam" id="PF02985">
    <property type="entry name" value="HEAT"/>
    <property type="match status" value="1"/>
</dbReference>
<dbReference type="InterPro" id="IPR000357">
    <property type="entry name" value="HEAT"/>
</dbReference>
<evidence type="ECO:0000313" key="4">
    <source>
        <dbReference type="EMBL" id="KAF6039253.1"/>
    </source>
</evidence>
<dbReference type="AlphaFoldDB" id="A0A7J7KM77"/>
<feature type="repeat" description="HEAT" evidence="2">
    <location>
        <begin position="139"/>
        <end position="177"/>
    </location>
</feature>
<dbReference type="EMBL" id="VXIV02000288">
    <property type="protein sequence ID" value="KAF6039253.1"/>
    <property type="molecule type" value="Genomic_DNA"/>
</dbReference>
<feature type="compositionally biased region" description="Polar residues" evidence="3">
    <location>
        <begin position="368"/>
        <end position="378"/>
    </location>
</feature>
<dbReference type="InterPro" id="IPR011989">
    <property type="entry name" value="ARM-like"/>
</dbReference>